<name>A0A0C2EHB6_9BACT</name>
<reference evidence="1 2" key="1">
    <citation type="submission" date="2014-12" db="EMBL/GenBank/DDBJ databases">
        <title>Genomes of Geoalkalibacter ferrihydriticus and Geoalkalibacter subterraneus, two haloalkaliphilic metal-reducing members of the Geobacteraceae.</title>
        <authorList>
            <person name="Badalamenti J.P."/>
            <person name="Torres C.I."/>
            <person name="Krajmalnik-Brown R."/>
            <person name="Bond D.R."/>
        </authorList>
    </citation>
    <scope>NUCLEOTIDE SEQUENCE [LARGE SCALE GENOMIC DNA]</scope>
    <source>
        <strain evidence="1 2">DSM 17813</strain>
    </source>
</reference>
<dbReference type="Gene3D" id="3.40.50.1820">
    <property type="entry name" value="alpha/beta hydrolase"/>
    <property type="match status" value="1"/>
</dbReference>
<proteinExistence type="predicted"/>
<dbReference type="RefSeq" id="WP_040096832.1">
    <property type="nucleotide sequence ID" value="NZ_JWJD01000001.1"/>
</dbReference>
<dbReference type="SUPFAM" id="SSF53474">
    <property type="entry name" value="alpha/beta-Hydrolases"/>
    <property type="match status" value="1"/>
</dbReference>
<evidence type="ECO:0000313" key="2">
    <source>
        <dbReference type="Proteomes" id="UP000035068"/>
    </source>
</evidence>
<protein>
    <recommendedName>
        <fullName evidence="3">Alpha/beta hydrolase</fullName>
    </recommendedName>
</protein>
<keyword evidence="2" id="KW-1185">Reference proteome</keyword>
<comment type="caution">
    <text evidence="1">The sequence shown here is derived from an EMBL/GenBank/DDBJ whole genome shotgun (WGS) entry which is preliminary data.</text>
</comment>
<dbReference type="AlphaFoldDB" id="A0A0C2EHB6"/>
<evidence type="ECO:0008006" key="3">
    <source>
        <dbReference type="Google" id="ProtNLM"/>
    </source>
</evidence>
<sequence>MLVIIHGWSDEYASFRSLAQRLVQKPPEGVGADVAEIHLADYLSLDDQVTFHDLVEAMQKAWTDRNLPTAPRSVDAIVHSTGGLVIRDWLTRMYEPDNAPIRRLLMLAPANFGSPLAHTGRSLIGRAIKGWKGTRLFETGTQILKGLELASSYSWELAERDLFSDRHYYGPGRILCTVLTGNAGYRGISSVANKPGTDGTVRVSTANLAALRMNLDFSGTPDAEPEVSFVAADESGLAFTIADEEDHSTIAAKGRGTRKTTNWELITGALQVEDSGFAAWRQQLRDHTAAVTDVGERRRGNHYDSYQNTVVRVTDNHGARVQDYLLEFYVNNDKKARDQRLTQRFQEQVLSGVHAYSGDKSYRSLLINCTELHTLLPEAQDRLNISITAYPDLIKGKVGYRTYTDQDIGALSLNSDQVRELFQPHRTLLINLCLKRYQQDDVFRFKSV</sequence>
<dbReference type="InterPro" id="IPR029058">
    <property type="entry name" value="AB_hydrolase_fold"/>
</dbReference>
<dbReference type="Proteomes" id="UP000035068">
    <property type="component" value="Unassembled WGS sequence"/>
</dbReference>
<accession>A0A0C2EHB6</accession>
<gene>
    <name evidence="1" type="ORF">GFER_05635</name>
</gene>
<evidence type="ECO:0000313" key="1">
    <source>
        <dbReference type="EMBL" id="KIH78068.1"/>
    </source>
</evidence>
<organism evidence="1 2">
    <name type="scientific">Geoalkalibacter ferrihydriticus DSM 17813</name>
    <dbReference type="NCBI Taxonomy" id="1121915"/>
    <lineage>
        <taxon>Bacteria</taxon>
        <taxon>Pseudomonadati</taxon>
        <taxon>Thermodesulfobacteriota</taxon>
        <taxon>Desulfuromonadia</taxon>
        <taxon>Desulfuromonadales</taxon>
        <taxon>Geoalkalibacteraceae</taxon>
        <taxon>Geoalkalibacter</taxon>
    </lineage>
</organism>
<dbReference type="EMBL" id="JWJD01000001">
    <property type="protein sequence ID" value="KIH78068.1"/>
    <property type="molecule type" value="Genomic_DNA"/>
</dbReference>